<protein>
    <submittedName>
        <fullName evidence="1">Centrosomal protein of 41 kDa</fullName>
    </submittedName>
</protein>
<dbReference type="Proteomes" id="UP000693981">
    <property type="component" value="Unassembled WGS sequence"/>
</dbReference>
<comment type="caution">
    <text evidence="1">The sequence shown here is derived from an EMBL/GenBank/DDBJ whole genome shotgun (WGS) entry which is preliminary data.</text>
</comment>
<keyword evidence="2" id="KW-1185">Reference proteome</keyword>
<name>A0A8T1X7X9_9STRA</name>
<sequence>MIWVYFVRVNMTDGALPAGLQSSDIPLNLYDIEFCISNLRGLPEDLDSKWLMGTMVYIEYTQFTSVPLALTRLDPYYLALTGNPIDELPPEIFEIPDMLYLGIGSTNIRELPRNVTNLSPLMSFIYITDTNISYFWPWIDDLVERKLTGVRSLLMGGSTYCAELKKITSGETNTFSVLPSPEYSKYLTDPSEANRNVIVHTVNCEVAYAAPFYPLELDDNANALNR</sequence>
<organism evidence="1 2">
    <name type="scientific">Phytophthora boehmeriae</name>
    <dbReference type="NCBI Taxonomy" id="109152"/>
    <lineage>
        <taxon>Eukaryota</taxon>
        <taxon>Sar</taxon>
        <taxon>Stramenopiles</taxon>
        <taxon>Oomycota</taxon>
        <taxon>Peronosporomycetes</taxon>
        <taxon>Peronosporales</taxon>
        <taxon>Peronosporaceae</taxon>
        <taxon>Phytophthora</taxon>
    </lineage>
</organism>
<accession>A0A8T1X7X9</accession>
<gene>
    <name evidence="1" type="primary">CEP41_3</name>
    <name evidence="1" type="ORF">PHYBOEH_003551</name>
</gene>
<reference evidence="1" key="1">
    <citation type="submission" date="2021-02" db="EMBL/GenBank/DDBJ databases">
        <authorList>
            <person name="Palmer J.M."/>
        </authorList>
    </citation>
    <scope>NUCLEOTIDE SEQUENCE</scope>
    <source>
        <strain evidence="1">SCRP23</strain>
    </source>
</reference>
<dbReference type="OrthoDB" id="110711at2759"/>
<dbReference type="AlphaFoldDB" id="A0A8T1X7X9"/>
<proteinExistence type="predicted"/>
<evidence type="ECO:0000313" key="2">
    <source>
        <dbReference type="Proteomes" id="UP000693981"/>
    </source>
</evidence>
<evidence type="ECO:0000313" key="1">
    <source>
        <dbReference type="EMBL" id="KAG7402292.1"/>
    </source>
</evidence>
<dbReference type="EMBL" id="JAGDFL010000002">
    <property type="protein sequence ID" value="KAG7402292.1"/>
    <property type="molecule type" value="Genomic_DNA"/>
</dbReference>